<gene>
    <name evidence="2" type="ORF">CEQ21_07355</name>
</gene>
<keyword evidence="2" id="KW-0614">Plasmid</keyword>
<keyword evidence="1" id="KW-1133">Transmembrane helix</keyword>
<feature type="transmembrane region" description="Helical" evidence="1">
    <location>
        <begin position="12"/>
        <end position="34"/>
    </location>
</feature>
<sequence length="118" mass="12552">MGVLTYSSAKRSLIMTAVYLICASLIIKGVGHLLEYNLITGLETMLSGHQFNFEIPKFNMDNLSFDLLATFVKDKIDGIIEVIFGSALGVVNYAHFSSAAAGKAVATGAAKVATYKAA</sequence>
<organism evidence="2">
    <name type="scientific">Niallia circulans</name>
    <name type="common">Bacillus circulans</name>
    <dbReference type="NCBI Taxonomy" id="1397"/>
    <lineage>
        <taxon>Bacteria</taxon>
        <taxon>Bacillati</taxon>
        <taxon>Bacillota</taxon>
        <taxon>Bacilli</taxon>
        <taxon>Bacillales</taxon>
        <taxon>Bacillaceae</taxon>
        <taxon>Niallia</taxon>
    </lineage>
</organism>
<dbReference type="AlphaFoldDB" id="A0A553SQW1"/>
<dbReference type="EMBL" id="RIBP01000002">
    <property type="protein sequence ID" value="TRZ39370.1"/>
    <property type="molecule type" value="Genomic_DNA"/>
</dbReference>
<keyword evidence="1" id="KW-0472">Membrane</keyword>
<keyword evidence="1" id="KW-0812">Transmembrane</keyword>
<geneLocation type="plasmid" evidence="2">
    <name>unnamed1</name>
</geneLocation>
<comment type="caution">
    <text evidence="2">The sequence shown here is derived from an EMBL/GenBank/DDBJ whole genome shotgun (WGS) entry which is preliminary data.</text>
</comment>
<name>A0A553SQW1_NIACI</name>
<accession>A0A553SQW1</accession>
<proteinExistence type="predicted"/>
<evidence type="ECO:0000313" key="2">
    <source>
        <dbReference type="EMBL" id="TRZ39370.1"/>
    </source>
</evidence>
<evidence type="ECO:0000256" key="1">
    <source>
        <dbReference type="SAM" id="Phobius"/>
    </source>
</evidence>
<reference evidence="2" key="1">
    <citation type="submission" date="2018-10" db="EMBL/GenBank/DDBJ databases">
        <title>FDA dAtabase for Regulatory Grade micrObial Sequences (FDA-ARGOS): Supporting development and validation of Infectious Disease Dx tests.</title>
        <authorList>
            <person name="Minogue T."/>
            <person name="Wolcott M."/>
            <person name="Wasieloski L."/>
            <person name="Aguilar W."/>
            <person name="Moore D."/>
            <person name="Tallon L.J."/>
            <person name="Sadzewicz L."/>
            <person name="Sengamalay N."/>
            <person name="Ott S."/>
            <person name="Godinez A."/>
            <person name="Nagaraj S."/>
            <person name="Vavikolanu K."/>
            <person name="Vyas G."/>
            <person name="Nadendla S."/>
            <person name="Aluvathingal J."/>
            <person name="Sichtig H."/>
        </authorList>
    </citation>
    <scope>NUCLEOTIDE SEQUENCE</scope>
    <source>
        <strain evidence="2">FDAARGOS_343</strain>
        <plasmid evidence="2">unnamed1</plasmid>
    </source>
</reference>
<protein>
    <submittedName>
        <fullName evidence="2">Uncharacterized protein</fullName>
    </submittedName>
</protein>
<dbReference type="RefSeq" id="WP_185762681.1">
    <property type="nucleotide sequence ID" value="NZ_CM017505.1"/>
</dbReference>
<dbReference type="Proteomes" id="UP000319837">
    <property type="component" value="Plasmid unnamed1"/>
</dbReference>